<reference evidence="3 5" key="2">
    <citation type="submission" date="2020-07" db="EMBL/GenBank/DDBJ databases">
        <title>Sequencing the genomes of 1000 actinobacteria strains.</title>
        <authorList>
            <person name="Klenk H.-P."/>
        </authorList>
    </citation>
    <scope>NUCLEOTIDE SEQUENCE [LARGE SCALE GENOMIC DNA]</scope>
    <source>
        <strain evidence="3 5">DSM 41455</strain>
    </source>
</reference>
<reference evidence="2 4" key="1">
    <citation type="submission" date="2020-05" db="EMBL/GenBank/DDBJ databases">
        <title>Whole genome shotgun sequence of Streptomyces fulvorobeus NBRC 15897.</title>
        <authorList>
            <person name="Komaki H."/>
            <person name="Tamura T."/>
        </authorList>
    </citation>
    <scope>NUCLEOTIDE SEQUENCE [LARGE SCALE GENOMIC DNA]</scope>
    <source>
        <strain evidence="2 4">NBRC 15897</strain>
    </source>
</reference>
<comment type="caution">
    <text evidence="2">The sequence shown here is derived from an EMBL/GenBank/DDBJ whole genome shotgun (WGS) entry which is preliminary data.</text>
</comment>
<organism evidence="2 4">
    <name type="scientific">Streptomyces fulvorobeus</name>
    <dbReference type="NCBI Taxonomy" id="284028"/>
    <lineage>
        <taxon>Bacteria</taxon>
        <taxon>Bacillati</taxon>
        <taxon>Actinomycetota</taxon>
        <taxon>Actinomycetes</taxon>
        <taxon>Kitasatosporales</taxon>
        <taxon>Streptomycetaceae</taxon>
        <taxon>Streptomyces</taxon>
    </lineage>
</organism>
<evidence type="ECO:0000313" key="3">
    <source>
        <dbReference type="EMBL" id="NYE44568.1"/>
    </source>
</evidence>
<evidence type="ECO:0000313" key="4">
    <source>
        <dbReference type="Proteomes" id="UP000498980"/>
    </source>
</evidence>
<evidence type="ECO:0000256" key="1">
    <source>
        <dbReference type="SAM" id="SignalP"/>
    </source>
</evidence>
<name>A0A7J0CH54_9ACTN</name>
<dbReference type="EMBL" id="JACCCF010000001">
    <property type="protein sequence ID" value="NYE44568.1"/>
    <property type="molecule type" value="Genomic_DNA"/>
</dbReference>
<dbReference type="Proteomes" id="UP000498980">
    <property type="component" value="Unassembled WGS sequence"/>
</dbReference>
<feature type="chain" id="PRO_5036204873" description="Ig-like domain-containing protein" evidence="1">
    <location>
        <begin position="36"/>
        <end position="184"/>
    </location>
</feature>
<dbReference type="RefSeq" id="WP_173317225.1">
    <property type="nucleotide sequence ID" value="NZ_BAAAUE010000022.1"/>
</dbReference>
<keyword evidence="1" id="KW-0732">Signal</keyword>
<evidence type="ECO:0000313" key="5">
    <source>
        <dbReference type="Proteomes" id="UP000530403"/>
    </source>
</evidence>
<dbReference type="Proteomes" id="UP000530403">
    <property type="component" value="Unassembled WGS sequence"/>
</dbReference>
<evidence type="ECO:0000313" key="2">
    <source>
        <dbReference type="EMBL" id="GFN01105.1"/>
    </source>
</evidence>
<keyword evidence="4" id="KW-1185">Reference proteome</keyword>
<feature type="signal peptide" evidence="1">
    <location>
        <begin position="1"/>
        <end position="35"/>
    </location>
</feature>
<proteinExistence type="predicted"/>
<sequence>MSVIPSQLRRAVTATSATLGLGLSGVIAIPTAAQAAPVGIVCAVGSQTTNYSPPLTNAPRQTTAASTENYGCTSLFTGVSSATGTHTATSEQSCLLTVVPPTNTSTRTYTWNTGQSSTITFVSSTVVTAADGTTTITSLGSVTTGLGQGSAAVRVVVQPQLSLTACATTGLNTVNGIATLNILP</sequence>
<protein>
    <recommendedName>
        <fullName evidence="6">Ig-like domain-containing protein</fullName>
    </recommendedName>
</protein>
<gene>
    <name evidence="3" type="ORF">HEB29_005579</name>
    <name evidence="2" type="ORF">Sfulv_59150</name>
</gene>
<evidence type="ECO:0008006" key="6">
    <source>
        <dbReference type="Google" id="ProtNLM"/>
    </source>
</evidence>
<accession>A0A7J0CH54</accession>
<dbReference type="EMBL" id="BLWC01000001">
    <property type="protein sequence ID" value="GFN01105.1"/>
    <property type="molecule type" value="Genomic_DNA"/>
</dbReference>
<dbReference type="AlphaFoldDB" id="A0A7J0CH54"/>